<keyword evidence="1" id="KW-0732">Signal</keyword>
<dbReference type="KEGG" id="ote:Oter_1398"/>
<evidence type="ECO:0000313" key="3">
    <source>
        <dbReference type="Proteomes" id="UP000007013"/>
    </source>
</evidence>
<reference evidence="2 3" key="1">
    <citation type="journal article" date="2011" name="J. Bacteriol.">
        <title>Genome sequence of the verrucomicrobium Opitutus terrae PB90-1, an abundant inhabitant of rice paddy soil ecosystems.</title>
        <authorList>
            <person name="van Passel M.W."/>
            <person name="Kant R."/>
            <person name="Palva A."/>
            <person name="Copeland A."/>
            <person name="Lucas S."/>
            <person name="Lapidus A."/>
            <person name="Glavina del Rio T."/>
            <person name="Pitluck S."/>
            <person name="Goltsman E."/>
            <person name="Clum A."/>
            <person name="Sun H."/>
            <person name="Schmutz J."/>
            <person name="Larimer F.W."/>
            <person name="Land M.L."/>
            <person name="Hauser L."/>
            <person name="Kyrpides N."/>
            <person name="Mikhailova N."/>
            <person name="Richardson P.P."/>
            <person name="Janssen P.H."/>
            <person name="de Vos W.M."/>
            <person name="Smidt H."/>
        </authorList>
    </citation>
    <scope>NUCLEOTIDE SEQUENCE [LARGE SCALE GENOMIC DNA]</scope>
    <source>
        <strain evidence="3">DSM 11246 / JCM 15787 / PB90-1</strain>
    </source>
</reference>
<evidence type="ECO:0000313" key="2">
    <source>
        <dbReference type="EMBL" id="ACB74683.1"/>
    </source>
</evidence>
<evidence type="ECO:0000256" key="1">
    <source>
        <dbReference type="SAM" id="SignalP"/>
    </source>
</evidence>
<dbReference type="HOGENOM" id="CLU_499426_0_0_0"/>
<dbReference type="STRING" id="452637.Oter_1398"/>
<feature type="signal peptide" evidence="1">
    <location>
        <begin position="1"/>
        <end position="24"/>
    </location>
</feature>
<evidence type="ECO:0008006" key="4">
    <source>
        <dbReference type="Google" id="ProtNLM"/>
    </source>
</evidence>
<protein>
    <recommendedName>
        <fullName evidence="4">Permease</fullName>
    </recommendedName>
</protein>
<proteinExistence type="predicted"/>
<keyword evidence="3" id="KW-1185">Reference proteome</keyword>
<organism evidence="2 3">
    <name type="scientific">Opitutus terrae (strain DSM 11246 / JCM 15787 / PB90-1)</name>
    <dbReference type="NCBI Taxonomy" id="452637"/>
    <lineage>
        <taxon>Bacteria</taxon>
        <taxon>Pseudomonadati</taxon>
        <taxon>Verrucomicrobiota</taxon>
        <taxon>Opitutia</taxon>
        <taxon>Opitutales</taxon>
        <taxon>Opitutaceae</taxon>
        <taxon>Opitutus</taxon>
    </lineage>
</organism>
<dbReference type="Proteomes" id="UP000007013">
    <property type="component" value="Chromosome"/>
</dbReference>
<dbReference type="eggNOG" id="ENOG502Z8ST">
    <property type="taxonomic scope" value="Bacteria"/>
</dbReference>
<name>B1ZS07_OPITP</name>
<dbReference type="OrthoDB" id="8730636at2"/>
<feature type="chain" id="PRO_5002774881" description="Permease" evidence="1">
    <location>
        <begin position="25"/>
        <end position="625"/>
    </location>
</feature>
<gene>
    <name evidence="2" type="ordered locus">Oter_1398</name>
</gene>
<dbReference type="AlphaFoldDB" id="B1ZS07"/>
<sequence length="625" mass="71345">MHALTRRGLSLLVLCSLCVAVLRAGHYQNFRTAVYVRAYEVQKMKDPEWLKANWDVIERQLKVDKIYLETHRDLIVIDDATLQAAKRFFEQKGIQPAAGIAYVRNERNLFETFCYTKPDHRAKVKEIIEVSARNFDEVILDDFFFTSCKCEECIRAKGDRTWAEYRMALLTEVSRELIAAARAVNPQVKLTIKYPNWYEHFHGMGYNLEAQPRMFDKIYTGTETRDSRYNHQHLQPYQSFQQVRYFENIKPGGNLGGWVDTGNRIVADRYAEQLWLTMFAKAPEIMLFALHELLEPLTKEDRAPWQGQGTSFDYDTIAQPVPGLKETTMARAAGVSLEQVDRYLGKLGRPVGIASYRPYHSSTQEDFLHNYLGGIGLPIDLHPEFPSDAPLVLLTEGAAADPQIVTKIKTHLLSGKDVVITSGLLREIQDQGFRRDIADVRCTEHKALTREFWGWPLGRGVRAVMDRDILIPELRYNTNDSWELVASMTNGLGYPLAHYVPYANAKLYVLTMPENFGDLYELPAPVLNFIRQTASKGLFARLEAPARIALLPYDNRALVVESFRDEPAEVRIVTGPEIKQLKNEITGELVVGTLEKGGGFRMPAEERMIFTTRVKPHSFVVFTSQ</sequence>
<accession>B1ZS07</accession>
<dbReference type="RefSeq" id="WP_012374221.1">
    <property type="nucleotide sequence ID" value="NC_010571.1"/>
</dbReference>
<dbReference type="EMBL" id="CP001032">
    <property type="protein sequence ID" value="ACB74683.1"/>
    <property type="molecule type" value="Genomic_DNA"/>
</dbReference>